<evidence type="ECO:0000313" key="2">
    <source>
        <dbReference type="Proteomes" id="UP000476411"/>
    </source>
</evidence>
<dbReference type="InterPro" id="IPR025345">
    <property type="entry name" value="DUF4249"/>
</dbReference>
<accession>A0A6B9ZFV3</accession>
<dbReference type="Pfam" id="PF14054">
    <property type="entry name" value="DUF4249"/>
    <property type="match status" value="1"/>
</dbReference>
<dbReference type="RefSeq" id="WP_162332629.1">
    <property type="nucleotide sequence ID" value="NZ_CP048113.1"/>
</dbReference>
<dbReference type="EMBL" id="CP048113">
    <property type="protein sequence ID" value="QHS60946.1"/>
    <property type="molecule type" value="Genomic_DNA"/>
</dbReference>
<name>A0A6B9ZFV3_9BACT</name>
<gene>
    <name evidence="1" type="ORF">GWR21_15490</name>
</gene>
<keyword evidence="2" id="KW-1185">Reference proteome</keyword>
<reference evidence="1 2" key="1">
    <citation type="submission" date="2020-01" db="EMBL/GenBank/DDBJ databases">
        <title>Complete genome sequence of Chitinophaga sp. H33E-04 isolated from quinoa roots.</title>
        <authorList>
            <person name="Weon H.-Y."/>
            <person name="Lee S.A."/>
        </authorList>
    </citation>
    <scope>NUCLEOTIDE SEQUENCE [LARGE SCALE GENOMIC DNA]</scope>
    <source>
        <strain evidence="1 2">H33E-04</strain>
    </source>
</reference>
<dbReference type="AlphaFoldDB" id="A0A6B9ZFV3"/>
<dbReference type="KEGG" id="chih:GWR21_15490"/>
<dbReference type="PROSITE" id="PS51257">
    <property type="entry name" value="PROKAR_LIPOPROTEIN"/>
    <property type="match status" value="1"/>
</dbReference>
<sequence>MRPLIITILLFLVLTACQKESRISIPYDGDKIVLNSLIQPDSLVYIRITRSKPVKEYQNLQFPEIKNATIVMREDGKPLPAPEWKVINGKGYYVSASPAKAGKHYTVAVSYSGLTSVAAADSTPVAPDIRDGSAQKTANRVRFTLKDDPAQKNYYRIRVYNADTVNGVITPLKRDSIKFRLDPSYNNNFTDIIGNTYYGEVLLKDERINGKEVQFVLQTSKQITASYVIVEVSNLTMGAFLYLDDTYSQRLEDKLDFSLDPVYIYSNVENGYGIIAGVNAGRLSFAVE</sequence>
<proteinExistence type="predicted"/>
<evidence type="ECO:0000313" key="1">
    <source>
        <dbReference type="EMBL" id="QHS60946.1"/>
    </source>
</evidence>
<organism evidence="1 2">
    <name type="scientific">Chitinophaga agri</name>
    <dbReference type="NCBI Taxonomy" id="2703787"/>
    <lineage>
        <taxon>Bacteria</taxon>
        <taxon>Pseudomonadati</taxon>
        <taxon>Bacteroidota</taxon>
        <taxon>Chitinophagia</taxon>
        <taxon>Chitinophagales</taxon>
        <taxon>Chitinophagaceae</taxon>
        <taxon>Chitinophaga</taxon>
    </lineage>
</organism>
<protein>
    <submittedName>
        <fullName evidence="1">DUF4249 domain-containing protein</fullName>
    </submittedName>
</protein>
<dbReference type="Proteomes" id="UP000476411">
    <property type="component" value="Chromosome"/>
</dbReference>